<dbReference type="Gene3D" id="3.90.1150.10">
    <property type="entry name" value="Aspartate Aminotransferase, domain 1"/>
    <property type="match status" value="1"/>
</dbReference>
<keyword evidence="2 7" id="KW-0032">Aminotransferase</keyword>
<evidence type="ECO:0000256" key="4">
    <source>
        <dbReference type="ARBA" id="ARBA00022898"/>
    </source>
</evidence>
<dbReference type="InterPro" id="IPR015421">
    <property type="entry name" value="PyrdxlP-dep_Trfase_major"/>
</dbReference>
<dbReference type="STRING" id="1618484.UR56_C0003G0036"/>
<evidence type="ECO:0000259" key="6">
    <source>
        <dbReference type="Pfam" id="PF00155"/>
    </source>
</evidence>
<dbReference type="EMBL" id="LBPR01000003">
    <property type="protein sequence ID" value="KKP62929.1"/>
    <property type="molecule type" value="Genomic_DNA"/>
</dbReference>
<comment type="cofactor">
    <cofactor evidence="1">
        <name>pyridoxal 5'-phosphate</name>
        <dbReference type="ChEBI" id="CHEBI:597326"/>
    </cofactor>
</comment>
<protein>
    <submittedName>
        <fullName evidence="7">Histidinol-phosphate aminotransferase</fullName>
    </submittedName>
</protein>
<feature type="region of interest" description="Disordered" evidence="5">
    <location>
        <begin position="1"/>
        <end position="23"/>
    </location>
</feature>
<dbReference type="Pfam" id="PF00155">
    <property type="entry name" value="Aminotran_1_2"/>
    <property type="match status" value="1"/>
</dbReference>
<dbReference type="Gene3D" id="3.40.640.10">
    <property type="entry name" value="Type I PLP-dependent aspartate aminotransferase-like (Major domain)"/>
    <property type="match status" value="1"/>
</dbReference>
<keyword evidence="3 7" id="KW-0808">Transferase</keyword>
<reference evidence="7 8" key="1">
    <citation type="journal article" date="2015" name="Nature">
        <title>rRNA introns, odd ribosomes, and small enigmatic genomes across a large radiation of phyla.</title>
        <authorList>
            <person name="Brown C.T."/>
            <person name="Hug L.A."/>
            <person name="Thomas B.C."/>
            <person name="Sharon I."/>
            <person name="Castelle C.J."/>
            <person name="Singh A."/>
            <person name="Wilkins M.J."/>
            <person name="Williams K.H."/>
            <person name="Banfield J.F."/>
        </authorList>
    </citation>
    <scope>NUCLEOTIDE SEQUENCE [LARGE SCALE GENOMIC DNA]</scope>
</reference>
<feature type="compositionally biased region" description="Polar residues" evidence="5">
    <location>
        <begin position="10"/>
        <end position="23"/>
    </location>
</feature>
<keyword evidence="4" id="KW-0663">Pyridoxal phosphate</keyword>
<evidence type="ECO:0000313" key="8">
    <source>
        <dbReference type="Proteomes" id="UP000034004"/>
    </source>
</evidence>
<evidence type="ECO:0000313" key="7">
    <source>
        <dbReference type="EMBL" id="KKP62929.1"/>
    </source>
</evidence>
<name>A0A0G0B0S6_9BACT</name>
<evidence type="ECO:0000256" key="5">
    <source>
        <dbReference type="SAM" id="MobiDB-lite"/>
    </source>
</evidence>
<dbReference type="AlphaFoldDB" id="A0A0G0B0S6"/>
<accession>A0A0G0B0S6</accession>
<dbReference type="GO" id="GO:0030170">
    <property type="term" value="F:pyridoxal phosphate binding"/>
    <property type="evidence" value="ECO:0007669"/>
    <property type="project" value="InterPro"/>
</dbReference>
<evidence type="ECO:0000256" key="3">
    <source>
        <dbReference type="ARBA" id="ARBA00022679"/>
    </source>
</evidence>
<evidence type="ECO:0000256" key="1">
    <source>
        <dbReference type="ARBA" id="ARBA00001933"/>
    </source>
</evidence>
<dbReference type="PANTHER" id="PTHR42885">
    <property type="entry name" value="HISTIDINOL-PHOSPHATE AMINOTRANSFERASE-RELATED"/>
    <property type="match status" value="1"/>
</dbReference>
<dbReference type="InterPro" id="IPR015424">
    <property type="entry name" value="PyrdxlP-dep_Trfase"/>
</dbReference>
<dbReference type="InterPro" id="IPR015422">
    <property type="entry name" value="PyrdxlP-dep_Trfase_small"/>
</dbReference>
<dbReference type="PANTHER" id="PTHR42885:SF2">
    <property type="entry name" value="HISTIDINOL-PHOSPHATE AMINOTRANSFERASE"/>
    <property type="match status" value="1"/>
</dbReference>
<gene>
    <name evidence="7" type="ORF">UR56_C0003G0036</name>
</gene>
<dbReference type="InterPro" id="IPR004839">
    <property type="entry name" value="Aminotransferase_I/II_large"/>
</dbReference>
<sequence length="378" mass="43531">MQRSVKAYQVGSTPTPRTMKNNIGNYTHQVENHDKFIRFDLTEGNCWFRDKISEWNKAINISDVIHYPDEKIISVKKLLSRWLHVKQNNITIGSGSDELIEMIPKIFIKQKDKVLTVAPSFFRFIESSERAGAKITTVKLDKDSYFEWDNLTIKGFLKKAKDKKVKLIWLASPNNPTGTEVPKQILLEIIRLGKIVVIDKVLNGFTKELREISQLIWDNPNLIVLSSFSKTFGLPGLRFGFAISAQDKIEVMEKRRLPFNVSGPSLFIVEKLLQSLLSGEVKMGGAFNFFQERIFFEEQIKKLKNIRLASNSKINFVLLQTVGRLNLFKKLVEKGVLVTDLNQTIGIKNKNFVRVTLRDRQNNQILLKALKKIDNHFH</sequence>
<dbReference type="Proteomes" id="UP000034004">
    <property type="component" value="Unassembled WGS sequence"/>
</dbReference>
<dbReference type="CDD" id="cd00609">
    <property type="entry name" value="AAT_like"/>
    <property type="match status" value="1"/>
</dbReference>
<proteinExistence type="predicted"/>
<organism evidence="7 8">
    <name type="scientific">Candidatus Roizmanbacteria bacterium GW2011_GWC2_34_23</name>
    <dbReference type="NCBI Taxonomy" id="1618484"/>
    <lineage>
        <taxon>Bacteria</taxon>
        <taxon>Candidatus Roizmaniibacteriota</taxon>
    </lineage>
</organism>
<dbReference type="SUPFAM" id="SSF53383">
    <property type="entry name" value="PLP-dependent transferases"/>
    <property type="match status" value="1"/>
</dbReference>
<dbReference type="GO" id="GO:0008483">
    <property type="term" value="F:transaminase activity"/>
    <property type="evidence" value="ECO:0007669"/>
    <property type="project" value="UniProtKB-KW"/>
</dbReference>
<feature type="domain" description="Aminotransferase class I/classII large" evidence="6">
    <location>
        <begin position="61"/>
        <end position="370"/>
    </location>
</feature>
<comment type="caution">
    <text evidence="7">The sequence shown here is derived from an EMBL/GenBank/DDBJ whole genome shotgun (WGS) entry which is preliminary data.</text>
</comment>
<evidence type="ECO:0000256" key="2">
    <source>
        <dbReference type="ARBA" id="ARBA00022576"/>
    </source>
</evidence>